<dbReference type="EMBL" id="MVDD01000008">
    <property type="protein sequence ID" value="PKQ62514.1"/>
    <property type="molecule type" value="Genomic_DNA"/>
</dbReference>
<evidence type="ECO:0000256" key="1">
    <source>
        <dbReference type="SAM" id="Coils"/>
    </source>
</evidence>
<keyword evidence="2" id="KW-0812">Transmembrane</keyword>
<dbReference type="Gene3D" id="1.10.10.10">
    <property type="entry name" value="Winged helix-like DNA-binding domain superfamily/Winged helix DNA-binding domain"/>
    <property type="match status" value="1"/>
</dbReference>
<keyword evidence="5" id="KW-1185">Reference proteome</keyword>
<dbReference type="GO" id="GO:0006355">
    <property type="term" value="P:regulation of DNA-templated transcription"/>
    <property type="evidence" value="ECO:0007669"/>
    <property type="project" value="InterPro"/>
</dbReference>
<proteinExistence type="predicted"/>
<organism evidence="4 5">
    <name type="scientific">Labilibaculum filiforme</name>
    <dbReference type="NCBI Taxonomy" id="1940526"/>
    <lineage>
        <taxon>Bacteria</taxon>
        <taxon>Pseudomonadati</taxon>
        <taxon>Bacteroidota</taxon>
        <taxon>Bacteroidia</taxon>
        <taxon>Marinilabiliales</taxon>
        <taxon>Marinifilaceae</taxon>
        <taxon>Labilibaculum</taxon>
    </lineage>
</organism>
<dbReference type="GO" id="GO:0003677">
    <property type="term" value="F:DNA binding"/>
    <property type="evidence" value="ECO:0007669"/>
    <property type="project" value="InterPro"/>
</dbReference>
<sequence>MRSIAYKHLLIFTFVILVSSVVCGNVKNADRIQNQSDTIVTHFQIQLRKAEHAGDTIKIINYKQKMIRHLSGIGRFHQAYDNIWSLLPLVQTDEFAIEKLELFQKLTGLYIIFEQYEKAGSYIQQSFDLVDANIEEENLKAYHTGMIKGQQAWLLMKQSRNYEMAEKLLLEKLRLMHQAKASRNEIRYTNLQISELYLDMFRTEDAGNLLRTIYDEVGEAPMQIHALLFHYYGRYYKQLSKNDSSIFYLQKSIETIDFYHIHLDKRIDDLELLSECYVAKGDHEKALRYLLESKMLSDSLFGSKSTLNKELFEIKDKYTLRLQEEERKFDAQRLELLERKNQVWLYKLLSLIALSILIITVLLVYFNRQASKLRNEKLLLKKEQELEKQKQNVVLEVKNKELMSRALQMLERDTILNDLTQNIADLPNNDKTIGELKDLANSIKIDKSKKWEEFEIHFTSVNSQFFKLLRENFSKLTATDLKFCAFIKLGFSSKDMSELMGISPDSVNTSRSRIRKKMGLDRQTNIVEFLQKLEIIE</sequence>
<dbReference type="InterPro" id="IPR016032">
    <property type="entry name" value="Sig_transdc_resp-reg_C-effctor"/>
</dbReference>
<name>A0A2N3HWT6_9BACT</name>
<dbReference type="SMART" id="SM00421">
    <property type="entry name" value="HTH_LUXR"/>
    <property type="match status" value="1"/>
</dbReference>
<comment type="caution">
    <text evidence="4">The sequence shown here is derived from an EMBL/GenBank/DDBJ whole genome shotgun (WGS) entry which is preliminary data.</text>
</comment>
<dbReference type="InterPro" id="IPR000792">
    <property type="entry name" value="Tscrpt_reg_LuxR_C"/>
</dbReference>
<reference evidence="4 5" key="1">
    <citation type="journal article" date="2017" name="Front. Microbiol.">
        <title>Labilibaculum manganireducens gen. nov., sp. nov. and Labilibaculum filiforme sp. nov., Novel Bacteroidetes Isolated from Subsurface Sediments of the Baltic Sea.</title>
        <authorList>
            <person name="Vandieken V."/>
            <person name="Marshall I.P."/>
            <person name="Niemann H."/>
            <person name="Engelen B."/>
            <person name="Cypionka H."/>
        </authorList>
    </citation>
    <scope>NUCLEOTIDE SEQUENCE [LARGE SCALE GENOMIC DNA]</scope>
    <source>
        <strain evidence="4 5">59.16B</strain>
    </source>
</reference>
<keyword evidence="1" id="KW-0175">Coiled coil</keyword>
<keyword evidence="2" id="KW-0472">Membrane</keyword>
<dbReference type="Proteomes" id="UP000233535">
    <property type="component" value="Unassembled WGS sequence"/>
</dbReference>
<accession>A0A2N3HWT6</accession>
<protein>
    <recommendedName>
        <fullName evidence="3">HTH luxR-type domain-containing protein</fullName>
    </recommendedName>
</protein>
<dbReference type="SUPFAM" id="SSF46894">
    <property type="entry name" value="C-terminal effector domain of the bipartite response regulators"/>
    <property type="match status" value="1"/>
</dbReference>
<dbReference type="RefSeq" id="WP_101261758.1">
    <property type="nucleotide sequence ID" value="NZ_MVDD01000008.1"/>
</dbReference>
<evidence type="ECO:0000313" key="5">
    <source>
        <dbReference type="Proteomes" id="UP000233535"/>
    </source>
</evidence>
<evidence type="ECO:0000256" key="2">
    <source>
        <dbReference type="SAM" id="Phobius"/>
    </source>
</evidence>
<dbReference type="AlphaFoldDB" id="A0A2N3HWT6"/>
<feature type="coiled-coil region" evidence="1">
    <location>
        <begin position="308"/>
        <end position="342"/>
    </location>
</feature>
<feature type="transmembrane region" description="Helical" evidence="2">
    <location>
        <begin position="344"/>
        <end position="366"/>
    </location>
</feature>
<gene>
    <name evidence="4" type="ORF">BZG02_12380</name>
</gene>
<evidence type="ECO:0000259" key="3">
    <source>
        <dbReference type="SMART" id="SM00421"/>
    </source>
</evidence>
<dbReference type="OrthoDB" id="1090267at2"/>
<evidence type="ECO:0000313" key="4">
    <source>
        <dbReference type="EMBL" id="PKQ62514.1"/>
    </source>
</evidence>
<keyword evidence="2" id="KW-1133">Transmembrane helix</keyword>
<dbReference type="InterPro" id="IPR036388">
    <property type="entry name" value="WH-like_DNA-bd_sf"/>
</dbReference>
<feature type="domain" description="HTH luxR-type" evidence="3">
    <location>
        <begin position="473"/>
        <end position="530"/>
    </location>
</feature>